<dbReference type="GO" id="GO:0003910">
    <property type="term" value="F:DNA ligase (ATP) activity"/>
    <property type="evidence" value="ECO:0007669"/>
    <property type="project" value="InterPro"/>
</dbReference>
<dbReference type="AlphaFoldDB" id="A0A6N4QW86"/>
<evidence type="ECO:0000313" key="2">
    <source>
        <dbReference type="EMBL" id="TGL80146.1"/>
    </source>
</evidence>
<dbReference type="InterPro" id="IPR012308">
    <property type="entry name" value="DNA_ligase_ATP-dep_N"/>
</dbReference>
<dbReference type="Proteomes" id="UP000297613">
    <property type="component" value="Unassembled WGS sequence"/>
</dbReference>
<name>A0A6N4QW86_9LEPT</name>
<dbReference type="EMBL" id="RQGM01000069">
    <property type="protein sequence ID" value="TGL80146.1"/>
    <property type="molecule type" value="Genomic_DNA"/>
</dbReference>
<accession>A0A6N4QW86</accession>
<reference evidence="2 3" key="1">
    <citation type="journal article" date="2019" name="PLoS Negl. Trop. Dis.">
        <title>Revisiting the worldwide diversity of Leptospira species in the environment.</title>
        <authorList>
            <person name="Vincent A.T."/>
            <person name="Schiettekatte O."/>
            <person name="Bourhy P."/>
            <person name="Veyrier F.J."/>
            <person name="Picardeau M."/>
        </authorList>
    </citation>
    <scope>NUCLEOTIDE SEQUENCE [LARGE SCALE GENOMIC DNA]</scope>
    <source>
        <strain evidence="2 3">201702445</strain>
    </source>
</reference>
<dbReference type="GO" id="GO:0006281">
    <property type="term" value="P:DNA repair"/>
    <property type="evidence" value="ECO:0007669"/>
    <property type="project" value="InterPro"/>
</dbReference>
<sequence length="609" mass="69277">MARKVLVGFPFSKSFLIKCVSIKNYNFVYPVSELIFAVISFFQLVPELKEESDPVRKRRLLTNYFCSCDPEEIDPALAYLSGKKEKPILFSEELAAFASEYLQQPIWMIETSIKEVGDVSEAIALLTGNLREGLKKDGDDRKRDTNEVGLTLSENVSIGSPQNELRFLIAIAEEIRSNPQSQRSKHLLFSLWNSASVPEKIFLHLILLGKRILKVQDSVLLFVLADCFNLETGVLLEKAAAKGNPWKSTSVLKTLSLWFPDRNLNRLSLREVVKRIDPSLPQTWKEPLPFPDDKNAEGLSFFSIPRNAILTQIVFDSFGTAAWTKDGYLYRNQIPQIIEELSQIQESAVFIGWISTSQSESTFEIYDILNRNQKDLSNQTIAERRNSLDSIFKQEFRFVSLVKWNLVPLESAMRRNATPFQSATRKPTVFSGQERESSVQKIEIFNFLNATAFVFHPSESQFFLFKPPAKTIKTALLYGRKSINAEGSSFWELSFGIRNSTDRSEGSMRDLDSSSVDSDLPLVTIARIVVDSGQDLFAEFDSFFKENTIERKGPIRGVPTTWKAELSFQNLVRSRRHKIGFFLEDVRIQGRIPSDQALDDLQALIDVLL</sequence>
<evidence type="ECO:0000259" key="1">
    <source>
        <dbReference type="Pfam" id="PF04675"/>
    </source>
</evidence>
<dbReference type="GO" id="GO:0003677">
    <property type="term" value="F:DNA binding"/>
    <property type="evidence" value="ECO:0007669"/>
    <property type="project" value="InterPro"/>
</dbReference>
<dbReference type="GO" id="GO:0006310">
    <property type="term" value="P:DNA recombination"/>
    <property type="evidence" value="ECO:0007669"/>
    <property type="project" value="InterPro"/>
</dbReference>
<dbReference type="SUPFAM" id="SSF56091">
    <property type="entry name" value="DNA ligase/mRNA capping enzyme, catalytic domain"/>
    <property type="match status" value="1"/>
</dbReference>
<feature type="domain" description="DNA ligase ATP-dependent N-terminal" evidence="1">
    <location>
        <begin position="42"/>
        <end position="224"/>
    </location>
</feature>
<evidence type="ECO:0000313" key="3">
    <source>
        <dbReference type="Proteomes" id="UP000297613"/>
    </source>
</evidence>
<comment type="caution">
    <text evidence="2">The sequence shown here is derived from an EMBL/GenBank/DDBJ whole genome shotgun (WGS) entry which is preliminary data.</text>
</comment>
<proteinExistence type="predicted"/>
<organism evidence="2 3">
    <name type="scientific">Leptospira yasudae</name>
    <dbReference type="NCBI Taxonomy" id="2202201"/>
    <lineage>
        <taxon>Bacteria</taxon>
        <taxon>Pseudomonadati</taxon>
        <taxon>Spirochaetota</taxon>
        <taxon>Spirochaetia</taxon>
        <taxon>Leptospirales</taxon>
        <taxon>Leptospiraceae</taxon>
        <taxon>Leptospira</taxon>
    </lineage>
</organism>
<gene>
    <name evidence="2" type="ORF">EHQ83_16675</name>
</gene>
<dbReference type="Pfam" id="PF04675">
    <property type="entry name" value="DNA_ligase_A_N"/>
    <property type="match status" value="1"/>
</dbReference>
<protein>
    <recommendedName>
        <fullName evidence="1">DNA ligase ATP-dependent N-terminal domain-containing protein</fullName>
    </recommendedName>
</protein>